<sequence>MKVLGIIGSPRKNGTTDTVVQKVLEGVAESGAETETIYINDLNFKGCQGCGFCNVMPECKLKDEMTGVYTKIEEADGFVFGAPIYFLQFSGQMRLFLDRCYALVDADLNPRIPKEKKAMIVRSQGDPDKSSYESVTDEFAETLKTFFGMEIKDGLVVAGFDLPRDVVKDTKLLEEAKSAGVHLLD</sequence>
<name>A0A099T0L2_METMT</name>
<comment type="cofactor">
    <cofactor evidence="2">
        <name>[4Fe-4S] cluster</name>
        <dbReference type="ChEBI" id="CHEBI:49883"/>
    </cofactor>
</comment>
<dbReference type="PANTHER" id="PTHR43278">
    <property type="entry name" value="NAD(P)H-DEPENDENT FMN-CONTAINING OXIDOREDUCTASE YWQN-RELATED"/>
    <property type="match status" value="1"/>
</dbReference>
<protein>
    <submittedName>
        <fullName evidence="7">Iron-sulfur protein</fullName>
    </submittedName>
</protein>
<dbReference type="Pfam" id="PF03358">
    <property type="entry name" value="FMN_red"/>
    <property type="match status" value="1"/>
</dbReference>
<dbReference type="RefSeq" id="WP_048195991.1">
    <property type="nucleotide sequence ID" value="NZ_CAAGSM010000004.1"/>
</dbReference>
<dbReference type="SUPFAM" id="SSF52218">
    <property type="entry name" value="Flavoproteins"/>
    <property type="match status" value="1"/>
</dbReference>
<evidence type="ECO:0000313" key="7">
    <source>
        <dbReference type="EMBL" id="KGK98479.1"/>
    </source>
</evidence>
<dbReference type="PANTHER" id="PTHR43278:SF2">
    <property type="entry name" value="IRON-SULFUR FLAVOPROTEIN"/>
    <property type="match status" value="1"/>
</dbReference>
<evidence type="ECO:0000259" key="6">
    <source>
        <dbReference type="Pfam" id="PF03358"/>
    </source>
</evidence>
<dbReference type="Gene3D" id="3.40.50.360">
    <property type="match status" value="1"/>
</dbReference>
<dbReference type="InterPro" id="IPR005025">
    <property type="entry name" value="FMN_Rdtase-like_dom"/>
</dbReference>
<dbReference type="GO" id="GO:0016491">
    <property type="term" value="F:oxidoreductase activity"/>
    <property type="evidence" value="ECO:0007669"/>
    <property type="project" value="InterPro"/>
</dbReference>
<reference evidence="7 8" key="1">
    <citation type="submission" date="2014-09" db="EMBL/GenBank/DDBJ databases">
        <title>Draft genome sequence of an obligately methylotrophic methanogen, Methanococcoides methylutens, isolated from marine sediment.</title>
        <authorList>
            <person name="Guan Y."/>
            <person name="Ngugi D.K."/>
            <person name="Blom J."/>
            <person name="Ali S."/>
            <person name="Ferry J.G."/>
            <person name="Stingl U."/>
        </authorList>
    </citation>
    <scope>NUCLEOTIDE SEQUENCE [LARGE SCALE GENOMIC DNA]</scope>
    <source>
        <strain evidence="7 8">DSM 2657</strain>
    </source>
</reference>
<evidence type="ECO:0000256" key="5">
    <source>
        <dbReference type="ARBA" id="ARBA00038292"/>
    </source>
</evidence>
<dbReference type="OrthoDB" id="9059at2157"/>
<keyword evidence="3" id="KW-0285">Flavoprotein</keyword>
<comment type="cofactor">
    <cofactor evidence="1">
        <name>FMN</name>
        <dbReference type="ChEBI" id="CHEBI:58210"/>
    </cofactor>
</comment>
<accession>A0A099T0L2</accession>
<dbReference type="AlphaFoldDB" id="A0A099T0L2"/>
<comment type="similarity">
    <text evidence="5">Belongs to the SsuE family. Isf subfamily.</text>
</comment>
<dbReference type="EMBL" id="JRHO01000014">
    <property type="protein sequence ID" value="KGK98479.1"/>
    <property type="molecule type" value="Genomic_DNA"/>
</dbReference>
<dbReference type="InterPro" id="IPR051796">
    <property type="entry name" value="ISF_SsuE-like"/>
</dbReference>
<evidence type="ECO:0000313" key="8">
    <source>
        <dbReference type="Proteomes" id="UP000029859"/>
    </source>
</evidence>
<dbReference type="Proteomes" id="UP000029859">
    <property type="component" value="Unassembled WGS sequence"/>
</dbReference>
<evidence type="ECO:0000256" key="1">
    <source>
        <dbReference type="ARBA" id="ARBA00001917"/>
    </source>
</evidence>
<evidence type="ECO:0000256" key="4">
    <source>
        <dbReference type="ARBA" id="ARBA00022643"/>
    </source>
</evidence>
<keyword evidence="4" id="KW-0288">FMN</keyword>
<gene>
    <name evidence="7" type="ORF">LI82_12345</name>
</gene>
<proteinExistence type="inferred from homology"/>
<keyword evidence="8" id="KW-1185">Reference proteome</keyword>
<dbReference type="InterPro" id="IPR029039">
    <property type="entry name" value="Flavoprotein-like_sf"/>
</dbReference>
<comment type="caution">
    <text evidence="7">The sequence shown here is derived from an EMBL/GenBank/DDBJ whole genome shotgun (WGS) entry which is preliminary data.</text>
</comment>
<organism evidence="7 8">
    <name type="scientific">Methanococcoides methylutens</name>
    <dbReference type="NCBI Taxonomy" id="2226"/>
    <lineage>
        <taxon>Archaea</taxon>
        <taxon>Methanobacteriati</taxon>
        <taxon>Methanobacteriota</taxon>
        <taxon>Stenosarchaea group</taxon>
        <taxon>Methanomicrobia</taxon>
        <taxon>Methanosarcinales</taxon>
        <taxon>Methanosarcinaceae</taxon>
        <taxon>Methanococcoides</taxon>
    </lineage>
</organism>
<evidence type="ECO:0000256" key="3">
    <source>
        <dbReference type="ARBA" id="ARBA00022630"/>
    </source>
</evidence>
<evidence type="ECO:0000256" key="2">
    <source>
        <dbReference type="ARBA" id="ARBA00001966"/>
    </source>
</evidence>
<feature type="domain" description="NADPH-dependent FMN reductase-like" evidence="6">
    <location>
        <begin position="1"/>
        <end position="119"/>
    </location>
</feature>